<dbReference type="SUPFAM" id="SSF143437">
    <property type="entry name" value="THUMP domain-like"/>
    <property type="match status" value="1"/>
</dbReference>
<dbReference type="GO" id="GO:0003723">
    <property type="term" value="F:RNA binding"/>
    <property type="evidence" value="ECO:0007669"/>
    <property type="project" value="UniProtKB-UniRule"/>
</dbReference>
<dbReference type="PANTHER" id="PTHR13452">
    <property type="entry name" value="THUMP DOMAIN CONTAINING PROTEIN 1-RELATED"/>
    <property type="match status" value="1"/>
</dbReference>
<keyword evidence="5" id="KW-1185">Reference proteome</keyword>
<evidence type="ECO:0000313" key="5">
    <source>
        <dbReference type="Proteomes" id="UP000807769"/>
    </source>
</evidence>
<dbReference type="Pfam" id="PF02926">
    <property type="entry name" value="THUMP"/>
    <property type="match status" value="1"/>
</dbReference>
<dbReference type="PROSITE" id="PS51165">
    <property type="entry name" value="THUMP"/>
    <property type="match status" value="1"/>
</dbReference>
<dbReference type="InterPro" id="IPR004114">
    <property type="entry name" value="THUMP_dom"/>
</dbReference>
<reference evidence="4" key="1">
    <citation type="journal article" date="2020" name="New Phytol.">
        <title>Comparative genomics reveals dynamic genome evolution in host specialist ectomycorrhizal fungi.</title>
        <authorList>
            <person name="Lofgren L.A."/>
            <person name="Nguyen N.H."/>
            <person name="Vilgalys R."/>
            <person name="Ruytinx J."/>
            <person name="Liao H.L."/>
            <person name="Branco S."/>
            <person name="Kuo A."/>
            <person name="LaButti K."/>
            <person name="Lipzen A."/>
            <person name="Andreopoulos W."/>
            <person name="Pangilinan J."/>
            <person name="Riley R."/>
            <person name="Hundley H."/>
            <person name="Na H."/>
            <person name="Barry K."/>
            <person name="Grigoriev I.V."/>
            <person name="Stajich J.E."/>
            <person name="Kennedy P.G."/>
        </authorList>
    </citation>
    <scope>NUCLEOTIDE SEQUENCE</scope>
    <source>
        <strain evidence="4">MN1</strain>
    </source>
</reference>
<evidence type="ECO:0000256" key="1">
    <source>
        <dbReference type="PROSITE-ProRule" id="PRU00529"/>
    </source>
</evidence>
<dbReference type="AlphaFoldDB" id="A0A9P7E1F1"/>
<evidence type="ECO:0000259" key="3">
    <source>
        <dbReference type="PROSITE" id="PS51165"/>
    </source>
</evidence>
<dbReference type="PANTHER" id="PTHR13452:SF10">
    <property type="entry name" value="THUMP DOMAIN-CONTAINING PROTEIN 1"/>
    <property type="match status" value="1"/>
</dbReference>
<dbReference type="GO" id="GO:0006400">
    <property type="term" value="P:tRNA modification"/>
    <property type="evidence" value="ECO:0007669"/>
    <property type="project" value="InterPro"/>
</dbReference>
<dbReference type="EMBL" id="JABBWG010000038">
    <property type="protein sequence ID" value="KAG1808381.1"/>
    <property type="molecule type" value="Genomic_DNA"/>
</dbReference>
<evidence type="ECO:0000313" key="4">
    <source>
        <dbReference type="EMBL" id="KAG1808381.1"/>
    </source>
</evidence>
<feature type="region of interest" description="Disordered" evidence="2">
    <location>
        <begin position="1"/>
        <end position="22"/>
    </location>
</feature>
<proteinExistence type="predicted"/>
<feature type="compositionally biased region" description="Basic and acidic residues" evidence="2">
    <location>
        <begin position="73"/>
        <end position="82"/>
    </location>
</feature>
<dbReference type="Proteomes" id="UP000807769">
    <property type="component" value="Unassembled WGS sequence"/>
</dbReference>
<accession>A0A9P7E1F1</accession>
<sequence>MAEAQSGPSNGRKRKYRSDGVSPTWVKRTIEGPGIWATCVKGKEKGTVGELYDLFESLAADMWPVEGHNPSANDRDNGSDGKENEDDDLETQIAKEVAALKRPKVEKRFANCLTNTQCGTSARLLPSISPTYPDCFDAVIFMSCKPPVDPVKLVMKHVENVQETGVTRTKYTHRLTPVSGTCVANLPELHSLCRRTVAAYCAQEDTEGSPRARKYKIELRVRNHNTLTRMEIIQEVAKCMPSNYTVDLDDPDVFVLVEVFKSTFGVSIVEDYYRFQKFNVMELANAHNEPERFEIGAGRVQDKKHGDDDGTV</sequence>
<dbReference type="InterPro" id="IPR040183">
    <property type="entry name" value="THUMPD1-like"/>
</dbReference>
<dbReference type="CDD" id="cd11717">
    <property type="entry name" value="THUMP_THUMPD1_like"/>
    <property type="match status" value="1"/>
</dbReference>
<feature type="region of interest" description="Disordered" evidence="2">
    <location>
        <begin position="65"/>
        <end position="88"/>
    </location>
</feature>
<name>A0A9P7E1F1_9AGAM</name>
<comment type="caution">
    <text evidence="4">The sequence shown here is derived from an EMBL/GenBank/DDBJ whole genome shotgun (WGS) entry which is preliminary data.</text>
</comment>
<dbReference type="OrthoDB" id="367221at2759"/>
<keyword evidence="1" id="KW-0694">RNA-binding</keyword>
<dbReference type="RefSeq" id="XP_041188596.1">
    <property type="nucleotide sequence ID" value="XM_041343750.1"/>
</dbReference>
<gene>
    <name evidence="4" type="ORF">BJ212DRAFT_653001</name>
</gene>
<dbReference type="Gene3D" id="3.30.2300.10">
    <property type="entry name" value="THUMP superfamily"/>
    <property type="match status" value="1"/>
</dbReference>
<evidence type="ECO:0000256" key="2">
    <source>
        <dbReference type="SAM" id="MobiDB-lite"/>
    </source>
</evidence>
<dbReference type="GeneID" id="64637766"/>
<organism evidence="4 5">
    <name type="scientific">Suillus subaureus</name>
    <dbReference type="NCBI Taxonomy" id="48587"/>
    <lineage>
        <taxon>Eukaryota</taxon>
        <taxon>Fungi</taxon>
        <taxon>Dikarya</taxon>
        <taxon>Basidiomycota</taxon>
        <taxon>Agaricomycotina</taxon>
        <taxon>Agaricomycetes</taxon>
        <taxon>Agaricomycetidae</taxon>
        <taxon>Boletales</taxon>
        <taxon>Suillineae</taxon>
        <taxon>Suillaceae</taxon>
        <taxon>Suillus</taxon>
    </lineage>
</organism>
<protein>
    <recommendedName>
        <fullName evidence="3">THUMP domain-containing protein</fullName>
    </recommendedName>
</protein>
<feature type="domain" description="THUMP" evidence="3">
    <location>
        <begin position="160"/>
        <end position="270"/>
    </location>
</feature>